<dbReference type="AlphaFoldDB" id="A0A699LGQ2"/>
<feature type="non-terminal residue" evidence="1">
    <location>
        <position position="1"/>
    </location>
</feature>
<reference evidence="1" key="1">
    <citation type="journal article" date="2019" name="Sci. Rep.">
        <title>Draft genome of Tanacetum cinerariifolium, the natural source of mosquito coil.</title>
        <authorList>
            <person name="Yamashiro T."/>
            <person name="Shiraishi A."/>
            <person name="Satake H."/>
            <person name="Nakayama K."/>
        </authorList>
    </citation>
    <scope>NUCLEOTIDE SEQUENCE</scope>
</reference>
<organism evidence="1">
    <name type="scientific">Tanacetum cinerariifolium</name>
    <name type="common">Dalmatian daisy</name>
    <name type="synonym">Chrysanthemum cinerariifolium</name>
    <dbReference type="NCBI Taxonomy" id="118510"/>
    <lineage>
        <taxon>Eukaryota</taxon>
        <taxon>Viridiplantae</taxon>
        <taxon>Streptophyta</taxon>
        <taxon>Embryophyta</taxon>
        <taxon>Tracheophyta</taxon>
        <taxon>Spermatophyta</taxon>
        <taxon>Magnoliopsida</taxon>
        <taxon>eudicotyledons</taxon>
        <taxon>Gunneridae</taxon>
        <taxon>Pentapetalae</taxon>
        <taxon>asterids</taxon>
        <taxon>campanulids</taxon>
        <taxon>Asterales</taxon>
        <taxon>Asteraceae</taxon>
        <taxon>Asteroideae</taxon>
        <taxon>Anthemideae</taxon>
        <taxon>Anthemidinae</taxon>
        <taxon>Tanacetum</taxon>
    </lineage>
</organism>
<dbReference type="EMBL" id="BKCJ010604413">
    <property type="protein sequence ID" value="GFB33407.1"/>
    <property type="molecule type" value="Genomic_DNA"/>
</dbReference>
<evidence type="ECO:0000313" key="1">
    <source>
        <dbReference type="EMBL" id="GFB33407.1"/>
    </source>
</evidence>
<proteinExistence type="predicted"/>
<accession>A0A699LGQ2</accession>
<gene>
    <name evidence="1" type="ORF">Tci_705378</name>
</gene>
<sequence>VVAVVRVGRCSEGGSSGGGRGLWRRGRRVVASGVWDRVDRKVGNLFGFAGKSPPEKFFGGSGDGRLAGGGLPDFGGEEINLCVYY</sequence>
<name>A0A699LGQ2_TANCI</name>
<protein>
    <submittedName>
        <fullName evidence="1">Uncharacterized protein</fullName>
    </submittedName>
</protein>
<comment type="caution">
    <text evidence="1">The sequence shown here is derived from an EMBL/GenBank/DDBJ whole genome shotgun (WGS) entry which is preliminary data.</text>
</comment>